<gene>
    <name evidence="2" type="ORF">GCM10011450_15570</name>
</gene>
<keyword evidence="1" id="KW-0812">Transmembrane</keyword>
<dbReference type="Proteomes" id="UP000608345">
    <property type="component" value="Unassembled WGS sequence"/>
</dbReference>
<dbReference type="AlphaFoldDB" id="A0A918JM19"/>
<name>A0A918JM19_9BURK</name>
<organism evidence="2 3">
    <name type="scientific">Advenella faeciporci</name>
    <dbReference type="NCBI Taxonomy" id="797535"/>
    <lineage>
        <taxon>Bacteria</taxon>
        <taxon>Pseudomonadati</taxon>
        <taxon>Pseudomonadota</taxon>
        <taxon>Betaproteobacteria</taxon>
        <taxon>Burkholderiales</taxon>
        <taxon>Alcaligenaceae</taxon>
    </lineage>
</organism>
<evidence type="ECO:0000313" key="2">
    <source>
        <dbReference type="EMBL" id="GGW86541.1"/>
    </source>
</evidence>
<feature type="transmembrane region" description="Helical" evidence="1">
    <location>
        <begin position="114"/>
        <end position="132"/>
    </location>
</feature>
<dbReference type="RefSeq" id="WP_189384923.1">
    <property type="nucleotide sequence ID" value="NZ_BAABFY010000052.1"/>
</dbReference>
<proteinExistence type="predicted"/>
<reference evidence="2" key="1">
    <citation type="journal article" date="2014" name="Int. J. Syst. Evol. Microbiol.">
        <title>Complete genome sequence of Corynebacterium casei LMG S-19264T (=DSM 44701T), isolated from a smear-ripened cheese.</title>
        <authorList>
            <consortium name="US DOE Joint Genome Institute (JGI-PGF)"/>
            <person name="Walter F."/>
            <person name="Albersmeier A."/>
            <person name="Kalinowski J."/>
            <person name="Ruckert C."/>
        </authorList>
    </citation>
    <scope>NUCLEOTIDE SEQUENCE</scope>
    <source>
        <strain evidence="2">KCTC 23732</strain>
    </source>
</reference>
<protein>
    <submittedName>
        <fullName evidence="2">Uncharacterized protein</fullName>
    </submittedName>
</protein>
<comment type="caution">
    <text evidence="2">The sequence shown here is derived from an EMBL/GenBank/DDBJ whole genome shotgun (WGS) entry which is preliminary data.</text>
</comment>
<feature type="transmembrane region" description="Helical" evidence="1">
    <location>
        <begin position="15"/>
        <end position="35"/>
    </location>
</feature>
<evidence type="ECO:0000313" key="3">
    <source>
        <dbReference type="Proteomes" id="UP000608345"/>
    </source>
</evidence>
<evidence type="ECO:0000256" key="1">
    <source>
        <dbReference type="SAM" id="Phobius"/>
    </source>
</evidence>
<keyword evidence="1" id="KW-1133">Transmembrane helix</keyword>
<feature type="transmembrane region" description="Helical" evidence="1">
    <location>
        <begin position="144"/>
        <end position="167"/>
    </location>
</feature>
<feature type="transmembrane region" description="Helical" evidence="1">
    <location>
        <begin position="47"/>
        <end position="70"/>
    </location>
</feature>
<keyword evidence="3" id="KW-1185">Reference proteome</keyword>
<reference evidence="2" key="2">
    <citation type="submission" date="2020-09" db="EMBL/GenBank/DDBJ databases">
        <authorList>
            <person name="Sun Q."/>
            <person name="Kim S."/>
        </authorList>
    </citation>
    <scope>NUCLEOTIDE SEQUENCE</scope>
    <source>
        <strain evidence="2">KCTC 23732</strain>
    </source>
</reference>
<dbReference type="EMBL" id="BMYS01000009">
    <property type="protein sequence ID" value="GGW86541.1"/>
    <property type="molecule type" value="Genomic_DNA"/>
</dbReference>
<accession>A0A918JM19</accession>
<feature type="transmembrane region" description="Helical" evidence="1">
    <location>
        <begin position="82"/>
        <end position="102"/>
    </location>
</feature>
<keyword evidence="1" id="KW-0472">Membrane</keyword>
<sequence length="198" mass="23134">MIDLSSPLKADTFTHVRIIVGIITGLCMTRLLNGLSRFVQQPNKNHVFFVHIGWTFFLLLDMVNFWWFQIRLANTVAWSYDLYLFILFYASLYFFTCTILYPDKIDHINRMDDYFLSRRAWFFGLLIALNVTDLLDTTLKGQDYLAHLGLPYIMHISIFVVLCGFAIRTRQLRFHKGFAAFAIVEESGWAVFAYSSIV</sequence>